<evidence type="ECO:0000313" key="1">
    <source>
        <dbReference type="EMBL" id="QDZ90919.1"/>
    </source>
</evidence>
<organism evidence="1 2">
    <name type="scientific">Shewanella decolorationis</name>
    <dbReference type="NCBI Taxonomy" id="256839"/>
    <lineage>
        <taxon>Bacteria</taxon>
        <taxon>Pseudomonadati</taxon>
        <taxon>Pseudomonadota</taxon>
        <taxon>Gammaproteobacteria</taxon>
        <taxon>Alteromonadales</taxon>
        <taxon>Shewanellaceae</taxon>
        <taxon>Shewanella</taxon>
    </lineage>
</organism>
<accession>A0A5B8QY71</accession>
<proteinExistence type="predicted"/>
<dbReference type="AlphaFoldDB" id="A0A5B8QY71"/>
<reference evidence="1 2" key="1">
    <citation type="journal article" date="2019" name="Ecotoxicol. Environ. Saf.">
        <title>Microbial characterization of heavy metal resistant bacterial strains isolated from an electroplating wastewater treatment plant.</title>
        <authorList>
            <person name="Cai X."/>
            <person name="Zheng X."/>
            <person name="Zhang D."/>
            <person name="Iqbal W."/>
            <person name="Liu C."/>
            <person name="Yang B."/>
            <person name="Zhao X."/>
            <person name="Lu X."/>
            <person name="Mao Y."/>
        </authorList>
    </citation>
    <scope>NUCLEOTIDE SEQUENCE [LARGE SCALE GENOMIC DNA]</scope>
    <source>
        <strain evidence="1 2">Ni1-3</strain>
    </source>
</reference>
<name>A0A5B8QY71_9GAMM</name>
<dbReference type="EMBL" id="CP031775">
    <property type="protein sequence ID" value="QDZ90919.1"/>
    <property type="molecule type" value="Genomic_DNA"/>
</dbReference>
<dbReference type="RefSeq" id="WP_023265803.1">
    <property type="nucleotide sequence ID" value="NZ_BSOL01000008.1"/>
</dbReference>
<dbReference type="KEGG" id="sdeo:D0436_10795"/>
<protein>
    <submittedName>
        <fullName evidence="1">Uncharacterized protein</fullName>
    </submittedName>
</protein>
<dbReference type="Proteomes" id="UP000321124">
    <property type="component" value="Chromosome"/>
</dbReference>
<evidence type="ECO:0000313" key="2">
    <source>
        <dbReference type="Proteomes" id="UP000321124"/>
    </source>
</evidence>
<sequence length="85" mass="9283">MQKVNMAHLRHGSSSVAIFDAKSTVGDNAGLLYQLTQKAIASGLRVDSSALVYSSGGKIRFEGDPSLVRYLAKGWYPQWTHELSI</sequence>
<gene>
    <name evidence="1" type="ORF">D0436_10795</name>
</gene>